<reference evidence="3 4" key="1">
    <citation type="submission" date="2020-04" db="EMBL/GenBank/DDBJ databases">
        <title>Pseudoalteromonas caenipelagi sp. nov., isolated from a tidal flat.</title>
        <authorList>
            <person name="Park S."/>
            <person name="Yoon J.-H."/>
        </authorList>
    </citation>
    <scope>NUCLEOTIDE SEQUENCE [LARGE SCALE GENOMIC DNA]</scope>
    <source>
        <strain evidence="3 4">JBTF-M23</strain>
    </source>
</reference>
<gene>
    <name evidence="3" type="ORF">HG263_12840</name>
</gene>
<dbReference type="RefSeq" id="WP_171626483.1">
    <property type="nucleotide sequence ID" value="NZ_JABBPG010000005.1"/>
</dbReference>
<comment type="caution">
    <text evidence="3">The sequence shown here is derived from an EMBL/GenBank/DDBJ whole genome shotgun (WGS) entry which is preliminary data.</text>
</comment>
<feature type="transmembrane region" description="Helical" evidence="1">
    <location>
        <begin position="143"/>
        <end position="158"/>
    </location>
</feature>
<dbReference type="PANTHER" id="PTHR40407">
    <property type="entry name" value="MEMBRANE PROTEIN-LIKE PROTEIN"/>
    <property type="match status" value="1"/>
</dbReference>
<dbReference type="PANTHER" id="PTHR40407:SF1">
    <property type="entry name" value="HEPARAN-ALPHA-GLUCOSAMINIDE N-ACETYLTRANSFERASE CATALYTIC DOMAIN-CONTAINING PROTEIN"/>
    <property type="match status" value="1"/>
</dbReference>
<evidence type="ECO:0000259" key="2">
    <source>
        <dbReference type="Pfam" id="PF07786"/>
    </source>
</evidence>
<feature type="transmembrane region" description="Helical" evidence="1">
    <location>
        <begin position="118"/>
        <end position="138"/>
    </location>
</feature>
<feature type="transmembrane region" description="Helical" evidence="1">
    <location>
        <begin position="313"/>
        <end position="335"/>
    </location>
</feature>
<evidence type="ECO:0000313" key="3">
    <source>
        <dbReference type="EMBL" id="NOU51416.1"/>
    </source>
</evidence>
<dbReference type="AlphaFoldDB" id="A0A849VDP6"/>
<feature type="transmembrane region" description="Helical" evidence="1">
    <location>
        <begin position="58"/>
        <end position="78"/>
    </location>
</feature>
<name>A0A849VDP6_9GAMM</name>
<evidence type="ECO:0000313" key="4">
    <source>
        <dbReference type="Proteomes" id="UP000586305"/>
    </source>
</evidence>
<protein>
    <submittedName>
        <fullName evidence="3">DUF1624 domain-containing protein</fullName>
    </submittedName>
</protein>
<keyword evidence="1" id="KW-0472">Membrane</keyword>
<evidence type="ECO:0000256" key="1">
    <source>
        <dbReference type="SAM" id="Phobius"/>
    </source>
</evidence>
<feature type="transmembrane region" description="Helical" evidence="1">
    <location>
        <begin position="190"/>
        <end position="211"/>
    </location>
</feature>
<dbReference type="Proteomes" id="UP000586305">
    <property type="component" value="Unassembled WGS sequence"/>
</dbReference>
<feature type="transmembrane region" description="Helical" evidence="1">
    <location>
        <begin position="90"/>
        <end position="112"/>
    </location>
</feature>
<accession>A0A849VDP6</accession>
<dbReference type="Pfam" id="PF07786">
    <property type="entry name" value="HGSNAT_cat"/>
    <property type="match status" value="1"/>
</dbReference>
<dbReference type="EMBL" id="JABBPG010000005">
    <property type="protein sequence ID" value="NOU51416.1"/>
    <property type="molecule type" value="Genomic_DNA"/>
</dbReference>
<keyword evidence="1" id="KW-0812">Transmembrane</keyword>
<feature type="transmembrane region" description="Helical" evidence="1">
    <location>
        <begin position="355"/>
        <end position="377"/>
    </location>
</feature>
<dbReference type="InterPro" id="IPR012429">
    <property type="entry name" value="HGSNAT_cat"/>
</dbReference>
<keyword evidence="1" id="KW-1133">Transmembrane helix</keyword>
<keyword evidence="4" id="KW-1185">Reference proteome</keyword>
<feature type="domain" description="Heparan-alpha-glucosaminide N-acetyltransferase catalytic" evidence="2">
    <location>
        <begin position="12"/>
        <end position="218"/>
    </location>
</feature>
<feature type="transmembrane region" description="Helical" evidence="1">
    <location>
        <begin position="274"/>
        <end position="292"/>
    </location>
</feature>
<proteinExistence type="predicted"/>
<organism evidence="3 4">
    <name type="scientific">Pseudoalteromonas caenipelagi</name>
    <dbReference type="NCBI Taxonomy" id="2726988"/>
    <lineage>
        <taxon>Bacteria</taxon>
        <taxon>Pseudomonadati</taxon>
        <taxon>Pseudomonadota</taxon>
        <taxon>Gammaproteobacteria</taxon>
        <taxon>Alteromonadales</taxon>
        <taxon>Pseudoalteromonadaceae</taxon>
        <taxon>Pseudoalteromonas</taxon>
    </lineage>
</organism>
<feature type="transmembrane region" description="Helical" evidence="1">
    <location>
        <begin position="223"/>
        <end position="242"/>
    </location>
</feature>
<sequence>MTFSTRSAPLSRVSSIDILRGLIIILMALDHTRAYWGVTSFSPTDIEYTHWTWFFTRWITHFCAPLFVFLTGVSAFLYEQKVQDKTKLRNFLFTRGVWLVLLEILVITPSWQGNYDTVVWQVIWILGWSMIMLSVLIYLKPKWILSLCIPVLFLHNALNDADIIEKLSQFSWLWHILHSQGAIHFNNSDYSIYVAYPLIPWFGVMALGYVVGQVYIWSPPKRITYLTNLGLGFIVMFVLLRATGSYGDPSAFDAQYHGINAVMSFLNTHKYPPSLQYLLMTLGPGLVLLAQLEKITDTHSLFSRIAWLKTFGAVPLFFYVIHVPIINGLALAYTWLKYGQPINMLVEPSKLPPSYEPSLILTLCVWVLLLAVLYLPCKQYAALKRRSNNMILSYL</sequence>